<sequence>MNKDMFEGKWEQLKGTVQKQWGKLTDDDLDVIKGDVKILAGKLQEKYGMTKAEAENAIKDFKD</sequence>
<name>A0A926F148_9FIRM</name>
<proteinExistence type="inferred from homology"/>
<dbReference type="PANTHER" id="PTHR34977:SF1">
    <property type="entry name" value="UPF0337 PROTEIN YJBJ"/>
    <property type="match status" value="1"/>
</dbReference>
<dbReference type="InterPro" id="IPR050423">
    <property type="entry name" value="UPF0337_stress_rsp"/>
</dbReference>
<evidence type="ECO:0000259" key="2">
    <source>
        <dbReference type="Pfam" id="PF05532"/>
    </source>
</evidence>
<dbReference type="InterPro" id="IPR036629">
    <property type="entry name" value="YjbJ_sf"/>
</dbReference>
<gene>
    <name evidence="3" type="ORF">H8689_02680</name>
</gene>
<comment type="similarity">
    <text evidence="1">Belongs to the UPF0337 (CsbD) family.</text>
</comment>
<organism evidence="3 4">
    <name type="scientific">Wansuia hejianensis</name>
    <dbReference type="NCBI Taxonomy" id="2763667"/>
    <lineage>
        <taxon>Bacteria</taxon>
        <taxon>Bacillati</taxon>
        <taxon>Bacillota</taxon>
        <taxon>Clostridia</taxon>
        <taxon>Lachnospirales</taxon>
        <taxon>Lachnospiraceae</taxon>
        <taxon>Wansuia</taxon>
    </lineage>
</organism>
<dbReference type="InterPro" id="IPR008462">
    <property type="entry name" value="CsbD"/>
</dbReference>
<dbReference type="AlphaFoldDB" id="A0A926F148"/>
<dbReference type="PANTHER" id="PTHR34977">
    <property type="entry name" value="UPF0337 PROTEIN YJBJ"/>
    <property type="match status" value="1"/>
</dbReference>
<evidence type="ECO:0000313" key="4">
    <source>
        <dbReference type="Proteomes" id="UP000601522"/>
    </source>
</evidence>
<dbReference type="SUPFAM" id="SSF69047">
    <property type="entry name" value="Hypothetical protein YjbJ"/>
    <property type="match status" value="1"/>
</dbReference>
<dbReference type="InterPro" id="IPR026042">
    <property type="entry name" value="YjbJ"/>
</dbReference>
<evidence type="ECO:0000256" key="1">
    <source>
        <dbReference type="ARBA" id="ARBA00009129"/>
    </source>
</evidence>
<keyword evidence="4" id="KW-1185">Reference proteome</keyword>
<evidence type="ECO:0000313" key="3">
    <source>
        <dbReference type="EMBL" id="MBC8590044.1"/>
    </source>
</evidence>
<dbReference type="Pfam" id="PF05532">
    <property type="entry name" value="CsbD"/>
    <property type="match status" value="1"/>
</dbReference>
<reference evidence="3 4" key="1">
    <citation type="submission" date="2020-08" db="EMBL/GenBank/DDBJ databases">
        <title>Genome public.</title>
        <authorList>
            <person name="Liu C."/>
            <person name="Sun Q."/>
        </authorList>
    </citation>
    <scope>NUCLEOTIDE SEQUENCE [LARGE SCALE GENOMIC DNA]</scope>
    <source>
        <strain evidence="3 4">NSJ-26</strain>
    </source>
</reference>
<dbReference type="Proteomes" id="UP000601522">
    <property type="component" value="Unassembled WGS sequence"/>
</dbReference>
<dbReference type="EMBL" id="JACRTK010000001">
    <property type="protein sequence ID" value="MBC8590044.1"/>
    <property type="molecule type" value="Genomic_DNA"/>
</dbReference>
<dbReference type="Gene3D" id="1.10.1470.10">
    <property type="entry name" value="YjbJ"/>
    <property type="match status" value="1"/>
</dbReference>
<feature type="domain" description="CsbD-like" evidence="2">
    <location>
        <begin position="4"/>
        <end position="55"/>
    </location>
</feature>
<accession>A0A926F148</accession>
<comment type="caution">
    <text evidence="3">The sequence shown here is derived from an EMBL/GenBank/DDBJ whole genome shotgun (WGS) entry which is preliminary data.</text>
</comment>
<dbReference type="RefSeq" id="WP_249322844.1">
    <property type="nucleotide sequence ID" value="NZ_JACRTK010000001.1"/>
</dbReference>
<dbReference type="PIRSF" id="PIRSF039008">
    <property type="entry name" value="YjbJ"/>
    <property type="match status" value="1"/>
</dbReference>
<protein>
    <submittedName>
        <fullName evidence="3">CsbD family protein</fullName>
    </submittedName>
</protein>